<feature type="compositionally biased region" description="Acidic residues" evidence="3">
    <location>
        <begin position="292"/>
        <end position="303"/>
    </location>
</feature>
<sequence>MAAEAEPNHHTIISISPLLNQLRSAANSSVAKLADEVASALALIFDNRLSAVQCASLLTALSFLKLDREPLVIARCAERMRDAAAQVDRKALREIVRTRGRKEGSYRGGLCDIVGTGGDGHSTFNVSTTSSILASSLLLLSKHGNRASSSTSGSADLLQSIKPSSPNIQAINTATLLEVYQKTNYAFLFAPIFHPGMKHVAPIRKDLGFRTIFNILGPLANPVEGAIEARVVGVSHKDLGPVFAEALRLSGAKKAMVVCGAEDLDEISCAGKTHCWRLIERPNPAFRGPKNEEDEDYTTSDEEAPPRMLVKIEEFELDPSHFGSPAHPLAKVAGGKLPHQNADILVELLQNQLPKDDPILQFVLINTAALFVIAGVCDADTSDMGHGDTGGVISEQGPGGGRWKEGVRRARWAIESGEALRSLNGFIEVSNSFASG</sequence>
<dbReference type="InterPro" id="IPR000312">
    <property type="entry name" value="Glycosyl_Trfase_fam3"/>
</dbReference>
<dbReference type="PANTHER" id="PTHR43285">
    <property type="entry name" value="ANTHRANILATE PHOSPHORIBOSYLTRANSFERASE"/>
    <property type="match status" value="1"/>
</dbReference>
<feature type="domain" description="Glycosyl transferase family 3" evidence="4">
    <location>
        <begin position="110"/>
        <end position="278"/>
    </location>
</feature>
<evidence type="ECO:0000259" key="4">
    <source>
        <dbReference type="Pfam" id="PF00591"/>
    </source>
</evidence>
<protein>
    <submittedName>
        <fullName evidence="5">Anthranilate phosphoribosyltransferase</fullName>
    </submittedName>
</protein>
<comment type="caution">
    <text evidence="5">The sequence shown here is derived from an EMBL/GenBank/DDBJ whole genome shotgun (WGS) entry which is preliminary data.</text>
</comment>
<organism evidence="5 6">
    <name type="scientific">Lasallia pustulata</name>
    <dbReference type="NCBI Taxonomy" id="136370"/>
    <lineage>
        <taxon>Eukaryota</taxon>
        <taxon>Fungi</taxon>
        <taxon>Dikarya</taxon>
        <taxon>Ascomycota</taxon>
        <taxon>Pezizomycotina</taxon>
        <taxon>Lecanoromycetes</taxon>
        <taxon>OSLEUM clade</taxon>
        <taxon>Umbilicariomycetidae</taxon>
        <taxon>Umbilicariales</taxon>
        <taxon>Umbilicariaceae</taxon>
        <taxon>Lasallia</taxon>
    </lineage>
</organism>
<evidence type="ECO:0000256" key="1">
    <source>
        <dbReference type="ARBA" id="ARBA00022676"/>
    </source>
</evidence>
<dbReference type="GO" id="GO:0000162">
    <property type="term" value="P:L-tryptophan biosynthetic process"/>
    <property type="evidence" value="ECO:0007669"/>
    <property type="project" value="InterPro"/>
</dbReference>
<dbReference type="OrthoDB" id="427800at2759"/>
<evidence type="ECO:0000256" key="2">
    <source>
        <dbReference type="ARBA" id="ARBA00022679"/>
    </source>
</evidence>
<dbReference type="NCBIfam" id="TIGR01245">
    <property type="entry name" value="trpD"/>
    <property type="match status" value="1"/>
</dbReference>
<dbReference type="SUPFAM" id="SSF52418">
    <property type="entry name" value="Nucleoside phosphorylase/phosphoribosyltransferase catalytic domain"/>
    <property type="match status" value="1"/>
</dbReference>
<dbReference type="InterPro" id="IPR035902">
    <property type="entry name" value="Nuc_phospho_transferase"/>
</dbReference>
<accession>A0A5M8PGF8</accession>
<dbReference type="GO" id="GO:0005829">
    <property type="term" value="C:cytosol"/>
    <property type="evidence" value="ECO:0007669"/>
    <property type="project" value="TreeGrafter"/>
</dbReference>
<dbReference type="EMBL" id="VXIT01000015">
    <property type="protein sequence ID" value="KAA6407980.1"/>
    <property type="molecule type" value="Genomic_DNA"/>
</dbReference>
<reference evidence="5 6" key="1">
    <citation type="submission" date="2019-09" db="EMBL/GenBank/DDBJ databases">
        <title>The hologenome of the rock-dwelling lichen Lasallia pustulata.</title>
        <authorList>
            <person name="Greshake Tzovaras B."/>
            <person name="Segers F."/>
            <person name="Bicker A."/>
            <person name="Dal Grande F."/>
            <person name="Otte J."/>
            <person name="Hankeln T."/>
            <person name="Schmitt I."/>
            <person name="Ebersberger I."/>
        </authorList>
    </citation>
    <scope>NUCLEOTIDE SEQUENCE [LARGE SCALE GENOMIC DNA]</scope>
    <source>
        <strain evidence="5">A1-1</strain>
    </source>
</reference>
<dbReference type="GO" id="GO:0004048">
    <property type="term" value="F:anthranilate phosphoribosyltransferase activity"/>
    <property type="evidence" value="ECO:0007669"/>
    <property type="project" value="InterPro"/>
</dbReference>
<gene>
    <name evidence="5" type="ORF">FRX48_08331</name>
</gene>
<feature type="region of interest" description="Disordered" evidence="3">
    <location>
        <begin position="284"/>
        <end position="303"/>
    </location>
</feature>
<proteinExistence type="predicted"/>
<name>A0A5M8PGF8_9LECA</name>
<evidence type="ECO:0000313" key="6">
    <source>
        <dbReference type="Proteomes" id="UP000324767"/>
    </source>
</evidence>
<dbReference type="InterPro" id="IPR005940">
    <property type="entry name" value="Anthranilate_Pribosyl_Tfrase"/>
</dbReference>
<evidence type="ECO:0000313" key="5">
    <source>
        <dbReference type="EMBL" id="KAA6407980.1"/>
    </source>
</evidence>
<dbReference type="PANTHER" id="PTHR43285:SF2">
    <property type="entry name" value="ANTHRANILATE PHOSPHORIBOSYLTRANSFERASE"/>
    <property type="match status" value="1"/>
</dbReference>
<dbReference type="Proteomes" id="UP000324767">
    <property type="component" value="Unassembled WGS sequence"/>
</dbReference>
<feature type="domain" description="Glycosyl transferase family 3" evidence="4">
    <location>
        <begin position="311"/>
        <end position="420"/>
    </location>
</feature>
<dbReference type="AlphaFoldDB" id="A0A5M8PGF8"/>
<keyword evidence="1 5" id="KW-0328">Glycosyltransferase</keyword>
<dbReference type="Gene3D" id="3.40.1030.10">
    <property type="entry name" value="Nucleoside phosphorylase/phosphoribosyltransferase catalytic domain"/>
    <property type="match status" value="1"/>
</dbReference>
<dbReference type="Pfam" id="PF00591">
    <property type="entry name" value="Glycos_transf_3"/>
    <property type="match status" value="2"/>
</dbReference>
<evidence type="ECO:0000256" key="3">
    <source>
        <dbReference type="SAM" id="MobiDB-lite"/>
    </source>
</evidence>
<keyword evidence="2 5" id="KW-0808">Transferase</keyword>